<organism evidence="2 3">
    <name type="scientific">Candidatus Roizmanbacteria bacterium GW2011_GWA2_36_23</name>
    <dbReference type="NCBI Taxonomy" id="1618480"/>
    <lineage>
        <taxon>Bacteria</taxon>
        <taxon>Candidatus Roizmaniibacteriota</taxon>
    </lineage>
</organism>
<accession>A0A0G0EKS0</accession>
<feature type="transmembrane region" description="Helical" evidence="1">
    <location>
        <begin position="36"/>
        <end position="56"/>
    </location>
</feature>
<dbReference type="Proteomes" id="UP000034344">
    <property type="component" value="Unassembled WGS sequence"/>
</dbReference>
<sequence length="92" mass="10181">MNSFLGLCEFHVRLINGAILICILIHYQLFQFSLFSVIYFIIINICSLFIVITQILKVKKVLYRNYLDKTNVGVAAGKAGVSDGLLGVDVAG</sequence>
<evidence type="ECO:0000256" key="1">
    <source>
        <dbReference type="SAM" id="Phobius"/>
    </source>
</evidence>
<protein>
    <submittedName>
        <fullName evidence="2">Uncharacterized protein</fullName>
    </submittedName>
</protein>
<keyword evidence="1" id="KW-0812">Transmembrane</keyword>
<dbReference type="STRING" id="1618480.US11_C0005G0031"/>
<proteinExistence type="predicted"/>
<feature type="transmembrane region" description="Helical" evidence="1">
    <location>
        <begin position="12"/>
        <end position="30"/>
    </location>
</feature>
<name>A0A0G0EKS0_9BACT</name>
<dbReference type="AlphaFoldDB" id="A0A0G0EKS0"/>
<keyword evidence="1" id="KW-1133">Transmembrane helix</keyword>
<keyword evidence="1" id="KW-0472">Membrane</keyword>
<evidence type="ECO:0000313" key="2">
    <source>
        <dbReference type="EMBL" id="KKQ01675.1"/>
    </source>
</evidence>
<evidence type="ECO:0000313" key="3">
    <source>
        <dbReference type="Proteomes" id="UP000034344"/>
    </source>
</evidence>
<gene>
    <name evidence="2" type="ORF">US11_C0005G0031</name>
</gene>
<dbReference type="EMBL" id="LBRS01000005">
    <property type="protein sequence ID" value="KKQ01675.1"/>
    <property type="molecule type" value="Genomic_DNA"/>
</dbReference>
<comment type="caution">
    <text evidence="2">The sequence shown here is derived from an EMBL/GenBank/DDBJ whole genome shotgun (WGS) entry which is preliminary data.</text>
</comment>
<reference evidence="2 3" key="1">
    <citation type="journal article" date="2015" name="Nature">
        <title>rRNA introns, odd ribosomes, and small enigmatic genomes across a large radiation of phyla.</title>
        <authorList>
            <person name="Brown C.T."/>
            <person name="Hug L.A."/>
            <person name="Thomas B.C."/>
            <person name="Sharon I."/>
            <person name="Castelle C.J."/>
            <person name="Singh A."/>
            <person name="Wilkins M.J."/>
            <person name="Williams K.H."/>
            <person name="Banfield J.F."/>
        </authorList>
    </citation>
    <scope>NUCLEOTIDE SEQUENCE [LARGE SCALE GENOMIC DNA]</scope>
</reference>